<gene>
    <name evidence="1" type="ORF">CLUMA_CG012235</name>
</gene>
<organism evidence="1 2">
    <name type="scientific">Clunio marinus</name>
    <dbReference type="NCBI Taxonomy" id="568069"/>
    <lineage>
        <taxon>Eukaryota</taxon>
        <taxon>Metazoa</taxon>
        <taxon>Ecdysozoa</taxon>
        <taxon>Arthropoda</taxon>
        <taxon>Hexapoda</taxon>
        <taxon>Insecta</taxon>
        <taxon>Pterygota</taxon>
        <taxon>Neoptera</taxon>
        <taxon>Endopterygota</taxon>
        <taxon>Diptera</taxon>
        <taxon>Nematocera</taxon>
        <taxon>Chironomoidea</taxon>
        <taxon>Chironomidae</taxon>
        <taxon>Clunio</taxon>
    </lineage>
</organism>
<proteinExistence type="predicted"/>
<evidence type="ECO:0000313" key="1">
    <source>
        <dbReference type="EMBL" id="CRK99050.1"/>
    </source>
</evidence>
<protein>
    <submittedName>
        <fullName evidence="1">CLUMA_CG012235, isoform A</fullName>
    </submittedName>
</protein>
<dbReference type="EMBL" id="CVRI01000048">
    <property type="protein sequence ID" value="CRK99050.1"/>
    <property type="molecule type" value="Genomic_DNA"/>
</dbReference>
<sequence>MQVTPNAALSVKVSIKNEEKVTVLTSLLLAITVIDYKRSPQAIEVAFRLDERLKQLQMKRHHQPSVLIYKKSLFYCIIV</sequence>
<reference evidence="1 2" key="1">
    <citation type="submission" date="2015-04" db="EMBL/GenBank/DDBJ databases">
        <authorList>
            <person name="Syromyatnikov M.Y."/>
            <person name="Popov V.N."/>
        </authorList>
    </citation>
    <scope>NUCLEOTIDE SEQUENCE [LARGE SCALE GENOMIC DNA]</scope>
</reference>
<accession>A0A1J1IH04</accession>
<keyword evidence="2" id="KW-1185">Reference proteome</keyword>
<evidence type="ECO:0000313" key="2">
    <source>
        <dbReference type="Proteomes" id="UP000183832"/>
    </source>
</evidence>
<name>A0A1J1IH04_9DIPT</name>
<dbReference type="Proteomes" id="UP000183832">
    <property type="component" value="Unassembled WGS sequence"/>
</dbReference>
<dbReference type="AlphaFoldDB" id="A0A1J1IH04"/>